<dbReference type="EMBL" id="MZZM01000032">
    <property type="protein sequence ID" value="ORJ54949.1"/>
    <property type="molecule type" value="Genomic_DNA"/>
</dbReference>
<accession>A0A1X0XPV4</accession>
<dbReference type="Proteomes" id="UP000193040">
    <property type="component" value="Unassembled WGS sequence"/>
</dbReference>
<reference evidence="2 3" key="1">
    <citation type="submission" date="2017-03" db="EMBL/GenBank/DDBJ databases">
        <title>Genomic insights into Mycobacterium simiae human colonization.</title>
        <authorList>
            <person name="Steffani J.L."/>
            <person name="Brunck M.E."/>
            <person name="Cruz E."/>
            <person name="Montiel R."/>
            <person name="Barona F."/>
        </authorList>
    </citation>
    <scope>NUCLEOTIDE SEQUENCE [LARGE SCALE GENOMIC DNA]</scope>
    <source>
        <strain evidence="2 3">MsiGto</strain>
    </source>
</reference>
<keyword evidence="3" id="KW-1185">Reference proteome</keyword>
<gene>
    <name evidence="2" type="ORF">B5M45_26315</name>
</gene>
<evidence type="ECO:0000313" key="3">
    <source>
        <dbReference type="Proteomes" id="UP000193040"/>
    </source>
</evidence>
<evidence type="ECO:0000256" key="1">
    <source>
        <dbReference type="SAM" id="Phobius"/>
    </source>
</evidence>
<keyword evidence="1" id="KW-0812">Transmembrane</keyword>
<organism evidence="2 3">
    <name type="scientific">Mycobacterium simiae</name>
    <name type="common">Mycobacterium habana</name>
    <dbReference type="NCBI Taxonomy" id="1784"/>
    <lineage>
        <taxon>Bacteria</taxon>
        <taxon>Bacillati</taxon>
        <taxon>Actinomycetota</taxon>
        <taxon>Actinomycetes</taxon>
        <taxon>Mycobacteriales</taxon>
        <taxon>Mycobacteriaceae</taxon>
        <taxon>Mycobacterium</taxon>
        <taxon>Mycobacterium simiae complex</taxon>
    </lineage>
</organism>
<feature type="transmembrane region" description="Helical" evidence="1">
    <location>
        <begin position="42"/>
        <end position="61"/>
    </location>
</feature>
<protein>
    <submittedName>
        <fullName evidence="2">Uncharacterized protein</fullName>
    </submittedName>
</protein>
<name>A0A1X0XPV4_MYCSI</name>
<keyword evidence="1" id="KW-1133">Transmembrane helix</keyword>
<evidence type="ECO:0000313" key="2">
    <source>
        <dbReference type="EMBL" id="ORJ54949.1"/>
    </source>
</evidence>
<sequence>MCLAVSSVTVGPFRAVFPVVSRCSLRHRLGDSTVSEADMDKLIRFPIGEAIWIAAGIVLMFAFGDAFVLSALAMATATMVAAWWAYRKVEHEPKRATAPAWRGPGAG</sequence>
<comment type="caution">
    <text evidence="2">The sequence shown here is derived from an EMBL/GenBank/DDBJ whole genome shotgun (WGS) entry which is preliminary data.</text>
</comment>
<dbReference type="AlphaFoldDB" id="A0A1X0XPV4"/>
<keyword evidence="1" id="KW-0472">Membrane</keyword>
<proteinExistence type="predicted"/>